<gene>
    <name evidence="6" type="primary">KRT23</name>
</gene>
<dbReference type="PRINTS" id="PR01248">
    <property type="entry name" value="TYPE1KERATIN"/>
</dbReference>
<evidence type="ECO:0000313" key="6">
    <source>
        <dbReference type="Ensembl" id="ENSSPUP00000017739.1"/>
    </source>
</evidence>
<feature type="coiled-coil region" evidence="4">
    <location>
        <begin position="82"/>
        <end position="109"/>
    </location>
</feature>
<dbReference type="AlphaFoldDB" id="A0A8D0L9M6"/>
<evidence type="ECO:0000256" key="3">
    <source>
        <dbReference type="RuleBase" id="RU000685"/>
    </source>
</evidence>
<dbReference type="PROSITE" id="PS00226">
    <property type="entry name" value="IF_ROD_1"/>
    <property type="match status" value="1"/>
</dbReference>
<dbReference type="Ensembl" id="ENSSPUT00000018889.1">
    <property type="protein sequence ID" value="ENSSPUP00000017739.1"/>
    <property type="gene ID" value="ENSSPUG00000013704.1"/>
</dbReference>
<comment type="similarity">
    <text evidence="3">Belongs to the intermediate filament family.</text>
</comment>
<evidence type="ECO:0000256" key="2">
    <source>
        <dbReference type="ARBA" id="ARBA00023054"/>
    </source>
</evidence>
<reference evidence="6" key="1">
    <citation type="submission" date="2025-08" db="UniProtKB">
        <authorList>
            <consortium name="Ensembl"/>
        </authorList>
    </citation>
    <scope>IDENTIFICATION</scope>
</reference>
<feature type="coiled-coil region" evidence="4">
    <location>
        <begin position="167"/>
        <end position="208"/>
    </location>
</feature>
<dbReference type="Gene3D" id="1.20.5.1160">
    <property type="entry name" value="Vasodilator-stimulated phosphoprotein"/>
    <property type="match status" value="1"/>
</dbReference>
<protein>
    <submittedName>
        <fullName evidence="6">Keratin 23</fullName>
    </submittedName>
</protein>
<dbReference type="InterPro" id="IPR018039">
    <property type="entry name" value="IF_conserved"/>
</dbReference>
<evidence type="ECO:0000256" key="4">
    <source>
        <dbReference type="SAM" id="Coils"/>
    </source>
</evidence>
<accession>A0A8D0L9M6</accession>
<feature type="domain" description="IF rod" evidence="5">
    <location>
        <begin position="78"/>
        <end position="388"/>
    </location>
</feature>
<evidence type="ECO:0000259" key="5">
    <source>
        <dbReference type="PROSITE" id="PS51842"/>
    </source>
</evidence>
<sequence length="388" mass="43734">MSFNQGLFHFSSGSLKGGAGCSFVQLGSTYRASSLHGGTSCTQVPISSGRPIWLAPEVGETRGCFGGSHGDIFLGGNEKLTMQNLNDRLAAYLDKVRALEAANVQLENSILEWHKGKSIGNKHDFNQYEKNITDMQGQIENGRITNADIVLKIDNAKMATEDFRVKLETEKAIRQGVQTDVENLRKELDNMTIIITDLEMEIEGMREDHILKKKEHEEDVGTHHSSWDFKVDVKVNATPQEDLARILAGIREDYEAIIEKNRHGLDAWYKEQTATVALAETPNPEEIQKSQSQISELKRSFQTLDIDLQTEFNKKHALEGTLAETKARYALELKNIQQTISKCEEELGEIRHDIKCQNNQYKILLGIKTRLEKEISTYRKLLEGTVDG</sequence>
<dbReference type="InterPro" id="IPR002957">
    <property type="entry name" value="Keratin_I"/>
</dbReference>
<dbReference type="GO" id="GO:0030855">
    <property type="term" value="P:epithelial cell differentiation"/>
    <property type="evidence" value="ECO:0007669"/>
    <property type="project" value="TreeGrafter"/>
</dbReference>
<dbReference type="SUPFAM" id="SSF64593">
    <property type="entry name" value="Intermediate filament protein, coiled coil region"/>
    <property type="match status" value="2"/>
</dbReference>
<dbReference type="GO" id="GO:0045109">
    <property type="term" value="P:intermediate filament organization"/>
    <property type="evidence" value="ECO:0007669"/>
    <property type="project" value="TreeGrafter"/>
</dbReference>
<dbReference type="Proteomes" id="UP000694392">
    <property type="component" value="Unplaced"/>
</dbReference>
<dbReference type="GeneTree" id="ENSGT00940000161077"/>
<organism evidence="6 7">
    <name type="scientific">Sphenodon punctatus</name>
    <name type="common">Tuatara</name>
    <name type="synonym">Hatteria punctata</name>
    <dbReference type="NCBI Taxonomy" id="8508"/>
    <lineage>
        <taxon>Eukaryota</taxon>
        <taxon>Metazoa</taxon>
        <taxon>Chordata</taxon>
        <taxon>Craniata</taxon>
        <taxon>Vertebrata</taxon>
        <taxon>Euteleostomi</taxon>
        <taxon>Lepidosauria</taxon>
        <taxon>Sphenodontia</taxon>
        <taxon>Sphenodontidae</taxon>
        <taxon>Sphenodon</taxon>
    </lineage>
</organism>
<dbReference type="GO" id="GO:0005882">
    <property type="term" value="C:intermediate filament"/>
    <property type="evidence" value="ECO:0007669"/>
    <property type="project" value="UniProtKB-KW"/>
</dbReference>
<dbReference type="SMART" id="SM01391">
    <property type="entry name" value="Filament"/>
    <property type="match status" value="1"/>
</dbReference>
<dbReference type="GO" id="GO:0005198">
    <property type="term" value="F:structural molecule activity"/>
    <property type="evidence" value="ECO:0007669"/>
    <property type="project" value="InterPro"/>
</dbReference>
<evidence type="ECO:0000256" key="1">
    <source>
        <dbReference type="ARBA" id="ARBA00022754"/>
    </source>
</evidence>
<dbReference type="Pfam" id="PF00038">
    <property type="entry name" value="Filament"/>
    <property type="match status" value="1"/>
</dbReference>
<dbReference type="FunFam" id="1.20.5.170:FF:000002">
    <property type="entry name" value="Type I keratin KA11"/>
    <property type="match status" value="1"/>
</dbReference>
<name>A0A8D0L9M6_SPHPU</name>
<keyword evidence="1 3" id="KW-0403">Intermediate filament</keyword>
<dbReference type="InterPro" id="IPR039008">
    <property type="entry name" value="IF_rod_dom"/>
</dbReference>
<dbReference type="Gene3D" id="1.20.5.170">
    <property type="match status" value="1"/>
</dbReference>
<dbReference type="Gene3D" id="1.20.5.500">
    <property type="entry name" value="Single helix bin"/>
    <property type="match status" value="1"/>
</dbReference>
<dbReference type="PANTHER" id="PTHR23239:SF44">
    <property type="entry name" value="KERATIN, TYPE I CYTOSKELETAL 23"/>
    <property type="match status" value="1"/>
</dbReference>
<evidence type="ECO:0000313" key="7">
    <source>
        <dbReference type="Proteomes" id="UP000694392"/>
    </source>
</evidence>
<reference evidence="6" key="2">
    <citation type="submission" date="2025-09" db="UniProtKB">
        <authorList>
            <consortium name="Ensembl"/>
        </authorList>
    </citation>
    <scope>IDENTIFICATION</scope>
</reference>
<feature type="coiled-coil region" evidence="4">
    <location>
        <begin position="326"/>
        <end position="360"/>
    </location>
</feature>
<dbReference type="PROSITE" id="PS51842">
    <property type="entry name" value="IF_ROD_2"/>
    <property type="match status" value="1"/>
</dbReference>
<dbReference type="OMA" id="SCILEWH"/>
<keyword evidence="2 4" id="KW-0175">Coiled coil</keyword>
<dbReference type="PANTHER" id="PTHR23239">
    <property type="entry name" value="INTERMEDIATE FILAMENT"/>
    <property type="match status" value="1"/>
</dbReference>
<proteinExistence type="inferred from homology"/>
<keyword evidence="7" id="KW-1185">Reference proteome</keyword>